<accession>A0ACB7IL05</accession>
<evidence type="ECO:0000313" key="2">
    <source>
        <dbReference type="Proteomes" id="UP000824881"/>
    </source>
</evidence>
<keyword evidence="2" id="KW-1185">Reference proteome</keyword>
<sequence length="1034" mass="114298">MAAEREHLRISSPLSSSPGRTPVFSRPAWPWTRYNQSRPPSVHSSSGLLSGQRASGSWDANRLSNSVSTTPTAMSTNQLYRHSATSSNQWNRNSNTRTGAESHRQWTFTGFEWTIRDVTRLKEWVETPETVQDDSEPTTALTEDNFEILRESPVLGDDKFKLEVARTHIESDSSSTQGQGRDSPLTLSLYITAMVDFLQADYEIPASIMVAIKCQDDRSGERGSRPDWVWQIWHNDWNFRQESEVWECSLPPLSALLENDRIRETDSLVICIQLHSPVGPFFPQHPSAYYVPRDLLDGLEASLDNANTGDVRFICLEKMDPELIASPAASDTASGLSQSASSHIYQTTARKRCIYAHSDILVRRSEHFATMLGSSFLEAQTTTPGERKIYTIVVEEADFESIYWLLKYCYANWVLFKERDDPRAAVEGIAAGWNSKWVNLRGDEWDWKTFSKAIDSEDSITGDTRSIASGGSLRSNDEVNPNLAKSLQPSASGGSNSASTRNIPTSKASTSTNPSNRQSTSTSTSTPRRTGPTTTSTPTHGLGISSSSMRPKTVPIPISSPTSNYPAGAHYPISPRSQRTHSSPDPHPHPTPPPAPASALSMYQLAHRYSMPALVSLSLEHMMSTITPQSSFALLLATSIWEDLHTLVEDYVVEKWDEVSVSEEFEKCCAEVAGGDSAFSRKSLRGLSGAGSRYGLATIATGAEGFRIPVIDFAKFRTAKSLPEKKATADEIVTAFKESGFIYLAGHGIPSATIQDVFAKSAGFFKMPMEAKSKLAWEDPRSNRGYVAVGRERVTQSADADEIAQLRAKAPDFKESMEIGRDWDSTWKNQWPQESDAPQFKRTMLDFYQTCHDLHVLVMRSIALGLDLEESYFDAKVSDQCHNLRLLSYPPVTRSVLDKEGQARAGAHSDYGTVTLLFQDSVGGLEVQNPHNQVFHAAPPIPDTIVINVGDLLSRWSNDVLRSTLHRVVAPPAKKISETETITPARQSIAFFCNPNFSTEVACLPNCAGANGQAKYPPINTEKYIVGRLAATYH</sequence>
<organism evidence="1 2">
    <name type="scientific">Pleurotus cornucopiae</name>
    <name type="common">Cornucopia mushroom</name>
    <dbReference type="NCBI Taxonomy" id="5321"/>
    <lineage>
        <taxon>Eukaryota</taxon>
        <taxon>Fungi</taxon>
        <taxon>Dikarya</taxon>
        <taxon>Basidiomycota</taxon>
        <taxon>Agaricomycotina</taxon>
        <taxon>Agaricomycetes</taxon>
        <taxon>Agaricomycetidae</taxon>
        <taxon>Agaricales</taxon>
        <taxon>Pleurotineae</taxon>
        <taxon>Pleurotaceae</taxon>
        <taxon>Pleurotus</taxon>
    </lineage>
</organism>
<comment type="caution">
    <text evidence="1">The sequence shown here is derived from an EMBL/GenBank/DDBJ whole genome shotgun (WGS) entry which is preliminary data.</text>
</comment>
<evidence type="ECO:0000313" key="1">
    <source>
        <dbReference type="EMBL" id="KAG9218858.1"/>
    </source>
</evidence>
<dbReference type="Proteomes" id="UP000824881">
    <property type="component" value="Unassembled WGS sequence"/>
</dbReference>
<reference evidence="1 2" key="1">
    <citation type="journal article" date="2021" name="Appl. Environ. Microbiol.">
        <title>Genetic linkage and physical mapping for an oyster mushroom Pleurotus cornucopiae and QTL analysis for the trait cap color.</title>
        <authorList>
            <person name="Zhang Y."/>
            <person name="Gao W."/>
            <person name="Sonnenberg A."/>
            <person name="Chen Q."/>
            <person name="Zhang J."/>
            <person name="Huang C."/>
        </authorList>
    </citation>
    <scope>NUCLEOTIDE SEQUENCE [LARGE SCALE GENOMIC DNA]</scope>
    <source>
        <strain evidence="1">CCMSSC00406</strain>
    </source>
</reference>
<dbReference type="EMBL" id="WQMT02000009">
    <property type="protein sequence ID" value="KAG9218858.1"/>
    <property type="molecule type" value="Genomic_DNA"/>
</dbReference>
<protein>
    <submittedName>
        <fullName evidence="1">Uncharacterized protein</fullName>
    </submittedName>
</protein>
<name>A0ACB7IL05_PLECO</name>
<proteinExistence type="predicted"/>
<gene>
    <name evidence="1" type="ORF">CCMSSC00406_0001028</name>
</gene>